<accession>A0AAV6GD69</accession>
<dbReference type="GO" id="GO:0005634">
    <property type="term" value="C:nucleus"/>
    <property type="evidence" value="ECO:0007669"/>
    <property type="project" value="TreeGrafter"/>
</dbReference>
<evidence type="ECO:0000256" key="1">
    <source>
        <dbReference type="ARBA" id="ARBA00006414"/>
    </source>
</evidence>
<feature type="region of interest" description="Disordered" evidence="2">
    <location>
        <begin position="565"/>
        <end position="681"/>
    </location>
</feature>
<keyword evidence="5" id="KW-1185">Reference proteome</keyword>
<feature type="domain" description="CABIT" evidence="3">
    <location>
        <begin position="22"/>
        <end position="243"/>
    </location>
</feature>
<dbReference type="GO" id="GO:0050852">
    <property type="term" value="P:T cell receptor signaling pathway"/>
    <property type="evidence" value="ECO:0007669"/>
    <property type="project" value="TreeGrafter"/>
</dbReference>
<dbReference type="Pfam" id="PF12736">
    <property type="entry name" value="CABIT"/>
    <property type="match status" value="2"/>
</dbReference>
<dbReference type="Proteomes" id="UP000823561">
    <property type="component" value="Chromosome 13"/>
</dbReference>
<dbReference type="AlphaFoldDB" id="A0AAV6GD69"/>
<gene>
    <name evidence="4" type="ORF">AALO_G00179740</name>
</gene>
<evidence type="ECO:0000259" key="3">
    <source>
        <dbReference type="Pfam" id="PF12736"/>
    </source>
</evidence>
<protein>
    <recommendedName>
        <fullName evidence="3">CABIT domain-containing protein</fullName>
    </recommendedName>
</protein>
<comment type="caution">
    <text evidence="4">The sequence shown here is derived from an EMBL/GenBank/DDBJ whole genome shotgun (WGS) entry which is preliminary data.</text>
</comment>
<evidence type="ECO:0000256" key="2">
    <source>
        <dbReference type="SAM" id="MobiDB-lite"/>
    </source>
</evidence>
<evidence type="ECO:0000313" key="4">
    <source>
        <dbReference type="EMBL" id="KAG5271437.1"/>
    </source>
</evidence>
<organism evidence="4 5">
    <name type="scientific">Alosa alosa</name>
    <name type="common">allis shad</name>
    <dbReference type="NCBI Taxonomy" id="278164"/>
    <lineage>
        <taxon>Eukaryota</taxon>
        <taxon>Metazoa</taxon>
        <taxon>Chordata</taxon>
        <taxon>Craniata</taxon>
        <taxon>Vertebrata</taxon>
        <taxon>Euteleostomi</taxon>
        <taxon>Actinopterygii</taxon>
        <taxon>Neopterygii</taxon>
        <taxon>Teleostei</taxon>
        <taxon>Clupei</taxon>
        <taxon>Clupeiformes</taxon>
        <taxon>Clupeoidei</taxon>
        <taxon>Clupeidae</taxon>
        <taxon>Alosa</taxon>
    </lineage>
</organism>
<sequence>MDGSGTVLPLQEFIASLDCASLPRILQVCSGVYFQGSVYELSGSEVCLSTGDLIKVIGLKLLSGSCVDIATNSTCELSVDHKGLFKMVAEDMPYDSLEEMVSLLPVGVDTVGSFSFISRSDLTIDNFTVPAGQELTLLSSEQGCARCQLTGPEGSTAEVRISLNHCGAFYECQSEHGYSLEEILSSTRLRSRRFRSLKAKACGGPLVLTPIYQIEAIMHMRKNIVNFPSSLEVDVVDVTNECKNVEFVKPLNLIELSVQPPDAFPTVAEILESPEGSRHFFSSTWHTQLNKGQRLVLHGCGQTNMVLASTPKGRKAQQYFLIWGSYGGRLRRKAREFCSVYELYVASCRAVDGLRVSVTRNCEAVEEEGLPELDIGDQLDVLRCEQVELAGVGGDKQRVEALVCRRTAEEDDDDDDDDEEEGDGEREGKWSREDTICLPLYMGAQFMEVITDKKKYTLTELGKESLLPLDIKVATRDPDLEKDPLSGLPALRLEEASVEPTVLASLLDKPQRCFQLPTQWLHMSVSFTSEALPWPKGQPPKLYQETVTEVKEHFYYEFRKLTSIEAAPPPRPPKRKMSVGKPKKPAKSDMSRPATPAKSRSLSSSFCQLSVDSEKQERSPAPPPPTSTEDAPPVLPRKPGSKTGSTLVPNTYVERPQKKSKAKVTERHNSDSEHDYESMEEMVRNAQESVLYY</sequence>
<dbReference type="EMBL" id="JADWDJ010000013">
    <property type="protein sequence ID" value="KAG5271437.1"/>
    <property type="molecule type" value="Genomic_DNA"/>
</dbReference>
<reference evidence="4" key="1">
    <citation type="submission" date="2020-10" db="EMBL/GenBank/DDBJ databases">
        <title>Chromosome-scale genome assembly of the Allis shad, Alosa alosa.</title>
        <authorList>
            <person name="Margot Z."/>
            <person name="Christophe K."/>
            <person name="Cabau C."/>
            <person name="Louis A."/>
            <person name="Berthelot C."/>
            <person name="Parey E."/>
            <person name="Roest Crollius H."/>
            <person name="Montfort J."/>
            <person name="Robinson-Rechavi M."/>
            <person name="Bucao C."/>
            <person name="Bouchez O."/>
            <person name="Gislard M."/>
            <person name="Lluch J."/>
            <person name="Milhes M."/>
            <person name="Lampietro C."/>
            <person name="Lopez Roques C."/>
            <person name="Donnadieu C."/>
            <person name="Braasch I."/>
            <person name="Desvignes T."/>
            <person name="Postlethwait J."/>
            <person name="Bobe J."/>
            <person name="Guiguen Y."/>
        </authorList>
    </citation>
    <scope>NUCLEOTIDE SEQUENCE</scope>
    <source>
        <strain evidence="4">M-15738</strain>
        <tissue evidence="4">Blood</tissue>
    </source>
</reference>
<feature type="compositionally biased region" description="Acidic residues" evidence="2">
    <location>
        <begin position="409"/>
        <end position="424"/>
    </location>
</feature>
<dbReference type="InterPro" id="IPR025946">
    <property type="entry name" value="CABIT_dom"/>
</dbReference>
<dbReference type="PANTHER" id="PTHR15215">
    <property type="entry name" value="CABIT DOMAIN-CONTAINING PROTEIN"/>
    <property type="match status" value="1"/>
</dbReference>
<dbReference type="GO" id="GO:0005737">
    <property type="term" value="C:cytoplasm"/>
    <property type="evidence" value="ECO:0007669"/>
    <property type="project" value="TreeGrafter"/>
</dbReference>
<dbReference type="PANTHER" id="PTHR15215:SF2">
    <property type="entry name" value="PROTEIN THEMIS2"/>
    <property type="match status" value="1"/>
</dbReference>
<feature type="compositionally biased region" description="Basic residues" evidence="2">
    <location>
        <begin position="572"/>
        <end position="585"/>
    </location>
</feature>
<comment type="similarity">
    <text evidence="1">Belongs to the themis family.</text>
</comment>
<feature type="compositionally biased region" description="Low complexity" evidence="2">
    <location>
        <begin position="599"/>
        <end position="611"/>
    </location>
</feature>
<evidence type="ECO:0000313" key="5">
    <source>
        <dbReference type="Proteomes" id="UP000823561"/>
    </source>
</evidence>
<proteinExistence type="inferred from homology"/>
<dbReference type="InterPro" id="IPR039671">
    <property type="entry name" value="THEMIS"/>
</dbReference>
<name>A0AAV6GD69_9TELE</name>
<feature type="compositionally biased region" description="Basic and acidic residues" evidence="2">
    <location>
        <begin position="663"/>
        <end position="681"/>
    </location>
</feature>
<feature type="domain" description="CABIT" evidence="3">
    <location>
        <begin position="264"/>
        <end position="514"/>
    </location>
</feature>
<feature type="region of interest" description="Disordered" evidence="2">
    <location>
        <begin position="407"/>
        <end position="429"/>
    </location>
</feature>